<accession>A0A3A3YZ14</accession>
<evidence type="ECO:0000256" key="1">
    <source>
        <dbReference type="ARBA" id="ARBA00008416"/>
    </source>
</evidence>
<evidence type="ECO:0000256" key="3">
    <source>
        <dbReference type="SAM" id="MobiDB-lite"/>
    </source>
</evidence>
<name>A0A3A3YZ14_9ACTN</name>
<comment type="caution">
    <text evidence="5">The sequence shown here is derived from an EMBL/GenBank/DDBJ whole genome shotgun (WGS) entry which is preliminary data.</text>
</comment>
<dbReference type="AlphaFoldDB" id="A0A3A3YZ14"/>
<sequence>MLVRRATGGSVGQRRGPAHRRPARRDDGRVDVRRGGDRYLTRDGGVTTRHAFSFGPHYDPGNTGLGPLLVHDEHALGPRAGFAPHRHREVEVVTWVLEGEVHHEGPPGERAVLGPGTVQHLTAGTGVVHREVAGDAPARLLQAWVAPAAAGAAPAVTRSAVPLDAGVRCALRVGPHAALHLGRLRPGERAPVPSARRVHLHVARGAVLLDGVVLAAGDAARLDPPRAGAAAQGGPDGAELVVWALGPTP</sequence>
<dbReference type="Proteomes" id="UP000265614">
    <property type="component" value="Unassembled WGS sequence"/>
</dbReference>
<organism evidence="5 6">
    <name type="scientific">Vallicoccus soli</name>
    <dbReference type="NCBI Taxonomy" id="2339232"/>
    <lineage>
        <taxon>Bacteria</taxon>
        <taxon>Bacillati</taxon>
        <taxon>Actinomycetota</taxon>
        <taxon>Actinomycetes</taxon>
        <taxon>Motilibacterales</taxon>
        <taxon>Vallicoccaceae</taxon>
        <taxon>Vallicoccus</taxon>
    </lineage>
</organism>
<dbReference type="OrthoDB" id="321327at2"/>
<dbReference type="InterPro" id="IPR003829">
    <property type="entry name" value="Pirin_N_dom"/>
</dbReference>
<evidence type="ECO:0000313" key="6">
    <source>
        <dbReference type="Proteomes" id="UP000265614"/>
    </source>
</evidence>
<dbReference type="PANTHER" id="PTHR43212:SF3">
    <property type="entry name" value="QUERCETIN 2,3-DIOXYGENASE"/>
    <property type="match status" value="1"/>
</dbReference>
<dbReference type="PANTHER" id="PTHR43212">
    <property type="entry name" value="QUERCETIN 2,3-DIOXYGENASE"/>
    <property type="match status" value="1"/>
</dbReference>
<protein>
    <submittedName>
        <fullName evidence="5">Pirin family protein</fullName>
    </submittedName>
</protein>
<dbReference type="InterPro" id="IPR012093">
    <property type="entry name" value="Pirin"/>
</dbReference>
<feature type="domain" description="Pirin N-terminal" evidence="4">
    <location>
        <begin position="43"/>
        <end position="145"/>
    </location>
</feature>
<dbReference type="SUPFAM" id="SSF51182">
    <property type="entry name" value="RmlC-like cupins"/>
    <property type="match status" value="1"/>
</dbReference>
<feature type="compositionally biased region" description="Basic and acidic residues" evidence="3">
    <location>
        <begin position="24"/>
        <end position="41"/>
    </location>
</feature>
<dbReference type="InterPro" id="IPR014710">
    <property type="entry name" value="RmlC-like_jellyroll"/>
</dbReference>
<evidence type="ECO:0000256" key="2">
    <source>
        <dbReference type="RuleBase" id="RU003457"/>
    </source>
</evidence>
<evidence type="ECO:0000313" key="5">
    <source>
        <dbReference type="EMBL" id="RJK96980.1"/>
    </source>
</evidence>
<dbReference type="EMBL" id="QZEZ01000002">
    <property type="protein sequence ID" value="RJK96980.1"/>
    <property type="molecule type" value="Genomic_DNA"/>
</dbReference>
<dbReference type="Pfam" id="PF02678">
    <property type="entry name" value="Pirin"/>
    <property type="match status" value="1"/>
</dbReference>
<gene>
    <name evidence="5" type="ORF">D5H78_07000</name>
</gene>
<keyword evidence="6" id="KW-1185">Reference proteome</keyword>
<proteinExistence type="inferred from homology"/>
<reference evidence="5 6" key="1">
    <citation type="submission" date="2018-09" db="EMBL/GenBank/DDBJ databases">
        <title>YIM 75000 draft genome.</title>
        <authorList>
            <person name="Tang S."/>
            <person name="Feng Y."/>
        </authorList>
    </citation>
    <scope>NUCLEOTIDE SEQUENCE [LARGE SCALE GENOMIC DNA]</scope>
    <source>
        <strain evidence="5 6">YIM 75000</strain>
    </source>
</reference>
<feature type="region of interest" description="Disordered" evidence="3">
    <location>
        <begin position="1"/>
        <end position="42"/>
    </location>
</feature>
<dbReference type="InterPro" id="IPR011051">
    <property type="entry name" value="RmlC_Cupin_sf"/>
</dbReference>
<comment type="similarity">
    <text evidence="1 2">Belongs to the pirin family.</text>
</comment>
<evidence type="ECO:0000259" key="4">
    <source>
        <dbReference type="Pfam" id="PF02678"/>
    </source>
</evidence>
<dbReference type="Gene3D" id="2.60.120.10">
    <property type="entry name" value="Jelly Rolls"/>
    <property type="match status" value="2"/>
</dbReference>